<proteinExistence type="predicted"/>
<evidence type="ECO:0000256" key="1">
    <source>
        <dbReference type="SAM" id="SignalP"/>
    </source>
</evidence>
<comment type="caution">
    <text evidence="2">The sequence shown here is derived from an EMBL/GenBank/DDBJ whole genome shotgun (WGS) entry which is preliminary data.</text>
</comment>
<evidence type="ECO:0008006" key="4">
    <source>
        <dbReference type="Google" id="ProtNLM"/>
    </source>
</evidence>
<reference evidence="2" key="1">
    <citation type="submission" date="2023-06" db="EMBL/GenBank/DDBJ databases">
        <title>Genome-scale phylogeny and comparative genomics of the fungal order Sordariales.</title>
        <authorList>
            <consortium name="Lawrence Berkeley National Laboratory"/>
            <person name="Hensen N."/>
            <person name="Bonometti L."/>
            <person name="Westerberg I."/>
            <person name="Brannstrom I.O."/>
            <person name="Guillou S."/>
            <person name="Cros-Aarteil S."/>
            <person name="Calhoun S."/>
            <person name="Haridas S."/>
            <person name="Kuo A."/>
            <person name="Mondo S."/>
            <person name="Pangilinan J."/>
            <person name="Riley R."/>
            <person name="LaButti K."/>
            <person name="Andreopoulos B."/>
            <person name="Lipzen A."/>
            <person name="Chen C."/>
            <person name="Yanf M."/>
            <person name="Daum C."/>
            <person name="Ng V."/>
            <person name="Clum A."/>
            <person name="Steindorff A."/>
            <person name="Ohm R."/>
            <person name="Martin F."/>
            <person name="Silar P."/>
            <person name="Natvig D."/>
            <person name="Lalanne C."/>
            <person name="Gautier V."/>
            <person name="Ament-velasquez S.L."/>
            <person name="Kruys A."/>
            <person name="Hutchinson M.I."/>
            <person name="Powell A.J."/>
            <person name="Barry K."/>
            <person name="Miller A.N."/>
            <person name="Grigoriev I.V."/>
            <person name="Debuchy R."/>
            <person name="Gladieux P."/>
            <person name="Thoren M.H."/>
            <person name="Johannesson H."/>
        </authorList>
    </citation>
    <scope>NUCLEOTIDE SEQUENCE</scope>
    <source>
        <strain evidence="2">SMH2392-1A</strain>
    </source>
</reference>
<accession>A0AA40AK34</accession>
<keyword evidence="1" id="KW-0732">Signal</keyword>
<dbReference type="Proteomes" id="UP001172101">
    <property type="component" value="Unassembled WGS sequence"/>
</dbReference>
<name>A0AA40AK34_9PEZI</name>
<dbReference type="RefSeq" id="XP_060296104.1">
    <property type="nucleotide sequence ID" value="XM_060441932.1"/>
</dbReference>
<feature type="chain" id="PRO_5041325868" description="Secreted protein" evidence="1">
    <location>
        <begin position="38"/>
        <end position="148"/>
    </location>
</feature>
<evidence type="ECO:0000313" key="2">
    <source>
        <dbReference type="EMBL" id="KAK0717311.1"/>
    </source>
</evidence>
<protein>
    <recommendedName>
        <fullName evidence="4">Secreted protein</fullName>
    </recommendedName>
</protein>
<sequence>MAGKQASPCYVRKGAVLTARLLSLLAPLSTRAGVVLARRGWRIEDEHGIVRQLLSTNLFSGLARKLQTGCRACFLGMCSHRQRRKSNGIQSTPIGSFQVRIRKTRGVRHKCPPIPSLSPPFSPLLPSARLPVLDTSSVLSPAEGRPRI</sequence>
<gene>
    <name evidence="2" type="ORF">B0T26DRAFT_709507</name>
</gene>
<keyword evidence="3" id="KW-1185">Reference proteome</keyword>
<feature type="signal peptide" evidence="1">
    <location>
        <begin position="1"/>
        <end position="37"/>
    </location>
</feature>
<dbReference type="EMBL" id="JAUIRO010000004">
    <property type="protein sequence ID" value="KAK0717311.1"/>
    <property type="molecule type" value="Genomic_DNA"/>
</dbReference>
<dbReference type="AlphaFoldDB" id="A0AA40AK34"/>
<dbReference type="GeneID" id="85325202"/>
<organism evidence="2 3">
    <name type="scientific">Lasiosphaeria miniovina</name>
    <dbReference type="NCBI Taxonomy" id="1954250"/>
    <lineage>
        <taxon>Eukaryota</taxon>
        <taxon>Fungi</taxon>
        <taxon>Dikarya</taxon>
        <taxon>Ascomycota</taxon>
        <taxon>Pezizomycotina</taxon>
        <taxon>Sordariomycetes</taxon>
        <taxon>Sordariomycetidae</taxon>
        <taxon>Sordariales</taxon>
        <taxon>Lasiosphaeriaceae</taxon>
        <taxon>Lasiosphaeria</taxon>
    </lineage>
</organism>
<evidence type="ECO:0000313" key="3">
    <source>
        <dbReference type="Proteomes" id="UP001172101"/>
    </source>
</evidence>